<dbReference type="AlphaFoldDB" id="C8VQA6"/>
<organism evidence="2 3">
    <name type="scientific">Emericella nidulans (strain FGSC A4 / ATCC 38163 / CBS 112.46 / NRRL 194 / M139)</name>
    <name type="common">Aspergillus nidulans</name>
    <dbReference type="NCBI Taxonomy" id="227321"/>
    <lineage>
        <taxon>Eukaryota</taxon>
        <taxon>Fungi</taxon>
        <taxon>Dikarya</taxon>
        <taxon>Ascomycota</taxon>
        <taxon>Pezizomycotina</taxon>
        <taxon>Eurotiomycetes</taxon>
        <taxon>Eurotiomycetidae</taxon>
        <taxon>Eurotiales</taxon>
        <taxon>Aspergillaceae</taxon>
        <taxon>Aspergillus</taxon>
        <taxon>Aspergillus subgen. Nidulantes</taxon>
    </lineage>
</organism>
<dbReference type="EMBL" id="BN001308">
    <property type="protein sequence ID" value="CBF87281.1"/>
    <property type="molecule type" value="Genomic_DNA"/>
</dbReference>
<dbReference type="Proteomes" id="UP000000560">
    <property type="component" value="Chromosome VIII"/>
</dbReference>
<feature type="region of interest" description="Disordered" evidence="1">
    <location>
        <begin position="1"/>
        <end position="95"/>
    </location>
</feature>
<evidence type="ECO:0000256" key="1">
    <source>
        <dbReference type="SAM" id="MobiDB-lite"/>
    </source>
</evidence>
<proteinExistence type="predicted"/>
<sequence length="95" mass="10552">MAERDPSRVHSSQTPMGDAVPTDQFPVRRPSIGDEVTRSRSMSTGSEDSNNTSGSVSSPGPTQPGRHWLHWPRYSHSKQSAQRSRFENNDVIFLG</sequence>
<dbReference type="InParanoid" id="C8VQA6"/>
<keyword evidence="3" id="KW-1185">Reference proteome</keyword>
<dbReference type="HOGENOM" id="CLU_2372793_0_0_1"/>
<dbReference type="KEGG" id="ani:ANIA_11650"/>
<dbReference type="GeneID" id="74897201"/>
<reference evidence="3" key="2">
    <citation type="journal article" date="2009" name="Fungal Genet. Biol.">
        <title>The 2008 update of the Aspergillus nidulans genome annotation: a community effort.</title>
        <authorList>
            <person name="Wortman J.R."/>
            <person name="Gilsenan J.M."/>
            <person name="Joardar V."/>
            <person name="Deegan J."/>
            <person name="Clutterbuck J."/>
            <person name="Andersen M.R."/>
            <person name="Archer D."/>
            <person name="Bencina M."/>
            <person name="Braus G."/>
            <person name="Coutinho P."/>
            <person name="von Dohren H."/>
            <person name="Doonan J."/>
            <person name="Driessen A.J."/>
            <person name="Durek P."/>
            <person name="Espeso E."/>
            <person name="Fekete E."/>
            <person name="Flipphi M."/>
            <person name="Estrada C.G."/>
            <person name="Geysens S."/>
            <person name="Goldman G."/>
            <person name="de Groot P.W."/>
            <person name="Hansen K."/>
            <person name="Harris S.D."/>
            <person name="Heinekamp T."/>
            <person name="Helmstaedt K."/>
            <person name="Henrissat B."/>
            <person name="Hofmann G."/>
            <person name="Homan T."/>
            <person name="Horio T."/>
            <person name="Horiuchi H."/>
            <person name="James S."/>
            <person name="Jones M."/>
            <person name="Karaffa L."/>
            <person name="Karanyi Z."/>
            <person name="Kato M."/>
            <person name="Keller N."/>
            <person name="Kelly D.E."/>
            <person name="Kiel J.A."/>
            <person name="Kim J.M."/>
            <person name="van der Klei I.J."/>
            <person name="Klis F.M."/>
            <person name="Kovalchuk A."/>
            <person name="Krasevec N."/>
            <person name="Kubicek C.P."/>
            <person name="Liu B."/>
            <person name="Maccabe A."/>
            <person name="Meyer V."/>
            <person name="Mirabito P."/>
            <person name="Miskei M."/>
            <person name="Mos M."/>
            <person name="Mullins J."/>
            <person name="Nelson D.R."/>
            <person name="Nielsen J."/>
            <person name="Oakley B.R."/>
            <person name="Osmani S.A."/>
            <person name="Pakula T."/>
            <person name="Paszewski A."/>
            <person name="Paulsen I."/>
            <person name="Pilsyk S."/>
            <person name="Pocsi I."/>
            <person name="Punt P.J."/>
            <person name="Ram A.F."/>
            <person name="Ren Q."/>
            <person name="Robellet X."/>
            <person name="Robson G."/>
            <person name="Seiboth B."/>
            <person name="van Solingen P."/>
            <person name="Specht T."/>
            <person name="Sun J."/>
            <person name="Taheri-Talesh N."/>
            <person name="Takeshita N."/>
            <person name="Ussery D."/>
            <person name="vanKuyk P.A."/>
            <person name="Visser H."/>
            <person name="van de Vondervoort P.J."/>
            <person name="de Vries R.P."/>
            <person name="Walton J."/>
            <person name="Xiang X."/>
            <person name="Xiong Y."/>
            <person name="Zeng A.P."/>
            <person name="Brandt B.W."/>
            <person name="Cornell M.J."/>
            <person name="van den Hondel C.A."/>
            <person name="Visser J."/>
            <person name="Oliver S.G."/>
            <person name="Turner G."/>
        </authorList>
    </citation>
    <scope>GENOME REANNOTATION</scope>
    <source>
        <strain evidence="3">FGSC A4 / ATCC 38163 / CBS 112.46 / NRRL 194 / M139</strain>
    </source>
</reference>
<name>C8VQA6_EMENI</name>
<reference evidence="3" key="1">
    <citation type="journal article" date="2005" name="Nature">
        <title>Sequencing of Aspergillus nidulans and comparative analysis with A. fumigatus and A. oryzae.</title>
        <authorList>
            <person name="Galagan J.E."/>
            <person name="Calvo S.E."/>
            <person name="Cuomo C."/>
            <person name="Ma L.J."/>
            <person name="Wortman J.R."/>
            <person name="Batzoglou S."/>
            <person name="Lee S.I."/>
            <person name="Basturkmen M."/>
            <person name="Spevak C.C."/>
            <person name="Clutterbuck J."/>
            <person name="Kapitonov V."/>
            <person name="Jurka J."/>
            <person name="Scazzocchio C."/>
            <person name="Farman M."/>
            <person name="Butler J."/>
            <person name="Purcell S."/>
            <person name="Harris S."/>
            <person name="Braus G.H."/>
            <person name="Draht O."/>
            <person name="Busch S."/>
            <person name="D'Enfert C."/>
            <person name="Bouchier C."/>
            <person name="Goldman G.H."/>
            <person name="Bell-Pedersen D."/>
            <person name="Griffiths-Jones S."/>
            <person name="Doonan J.H."/>
            <person name="Yu J."/>
            <person name="Vienken K."/>
            <person name="Pain A."/>
            <person name="Freitag M."/>
            <person name="Selker E.U."/>
            <person name="Archer D.B."/>
            <person name="Penalva M.A."/>
            <person name="Oakley B.R."/>
            <person name="Momany M."/>
            <person name="Tanaka T."/>
            <person name="Kumagai T."/>
            <person name="Asai K."/>
            <person name="Machida M."/>
            <person name="Nierman W.C."/>
            <person name="Denning D.W."/>
            <person name="Caddick M."/>
            <person name="Hynes M."/>
            <person name="Paoletti M."/>
            <person name="Fischer R."/>
            <person name="Miller B."/>
            <person name="Dyer P."/>
            <person name="Sachs M.S."/>
            <person name="Osmani S.A."/>
            <person name="Birren B.W."/>
        </authorList>
    </citation>
    <scope>NUCLEOTIDE SEQUENCE [LARGE SCALE GENOMIC DNA]</scope>
    <source>
        <strain evidence="3">FGSC A4 / ATCC 38163 / CBS 112.46 / NRRL 194 / M139</strain>
    </source>
</reference>
<evidence type="ECO:0000313" key="3">
    <source>
        <dbReference type="Proteomes" id="UP000000560"/>
    </source>
</evidence>
<feature type="compositionally biased region" description="Basic residues" evidence="1">
    <location>
        <begin position="67"/>
        <end position="76"/>
    </location>
</feature>
<feature type="compositionally biased region" description="Polar residues" evidence="1">
    <location>
        <begin position="39"/>
        <end position="60"/>
    </location>
</feature>
<accession>C8VQA6</accession>
<dbReference type="OrthoDB" id="10356614at2759"/>
<protein>
    <submittedName>
        <fullName evidence="2">Uncharacterized protein</fullName>
    </submittedName>
</protein>
<dbReference type="RefSeq" id="XP_050468947.1">
    <property type="nucleotide sequence ID" value="XM_050613106.1"/>
</dbReference>
<gene>
    <name evidence="2" type="ORF">ANIA_11650</name>
</gene>
<evidence type="ECO:0000313" key="2">
    <source>
        <dbReference type="EMBL" id="CBF87281.1"/>
    </source>
</evidence>